<dbReference type="Pfam" id="PF25597">
    <property type="entry name" value="SH3_retrovirus"/>
    <property type="match status" value="1"/>
</dbReference>
<keyword evidence="5" id="KW-0863">Zinc-finger</keyword>
<feature type="region of interest" description="Disordered" evidence="6">
    <location>
        <begin position="200"/>
        <end position="236"/>
    </location>
</feature>
<dbReference type="PANTHER" id="PTHR42648:SF18">
    <property type="entry name" value="RETROTRANSPOSON, UNCLASSIFIED-LIKE PROTEIN"/>
    <property type="match status" value="1"/>
</dbReference>
<evidence type="ECO:0000259" key="7">
    <source>
        <dbReference type="PROSITE" id="PS50158"/>
    </source>
</evidence>
<keyword evidence="1" id="KW-0645">Protease</keyword>
<evidence type="ECO:0000256" key="1">
    <source>
        <dbReference type="ARBA" id="ARBA00022670"/>
    </source>
</evidence>
<dbReference type="GO" id="GO:0015074">
    <property type="term" value="P:DNA integration"/>
    <property type="evidence" value="ECO:0007669"/>
    <property type="project" value="InterPro"/>
</dbReference>
<dbReference type="GO" id="GO:0004190">
    <property type="term" value="F:aspartic-type endopeptidase activity"/>
    <property type="evidence" value="ECO:0007669"/>
    <property type="project" value="UniProtKB-KW"/>
</dbReference>
<reference evidence="9 10" key="1">
    <citation type="journal article" date="2014" name="Am. J. Bot.">
        <title>Genome assembly and annotation for red clover (Trifolium pratense; Fabaceae).</title>
        <authorList>
            <person name="Istvanek J."/>
            <person name="Jaros M."/>
            <person name="Krenek A."/>
            <person name="Repkova J."/>
        </authorList>
    </citation>
    <scope>NUCLEOTIDE SEQUENCE [LARGE SCALE GENOMIC DNA]</scope>
    <source>
        <strain evidence="10">cv. Tatra</strain>
        <tissue evidence="9">Young leaves</tissue>
    </source>
</reference>
<evidence type="ECO:0000313" key="9">
    <source>
        <dbReference type="EMBL" id="PNX96991.1"/>
    </source>
</evidence>
<feature type="region of interest" description="Disordered" evidence="6">
    <location>
        <begin position="263"/>
        <end position="283"/>
    </location>
</feature>
<dbReference type="Pfam" id="PF13976">
    <property type="entry name" value="gag_pre-integrs"/>
    <property type="match status" value="1"/>
</dbReference>
<dbReference type="Pfam" id="PF22936">
    <property type="entry name" value="Pol_BBD"/>
    <property type="match status" value="1"/>
</dbReference>
<keyword evidence="3" id="KW-0064">Aspartyl protease</keyword>
<feature type="compositionally biased region" description="Acidic residues" evidence="6">
    <location>
        <begin position="270"/>
        <end position="283"/>
    </location>
</feature>
<dbReference type="InterPro" id="IPR012337">
    <property type="entry name" value="RNaseH-like_sf"/>
</dbReference>
<evidence type="ECO:0000259" key="8">
    <source>
        <dbReference type="PROSITE" id="PS50994"/>
    </source>
</evidence>
<accession>A0A2K3N1R3</accession>
<feature type="region of interest" description="Disordered" evidence="6">
    <location>
        <begin position="758"/>
        <end position="785"/>
    </location>
</feature>
<proteinExistence type="predicted"/>
<dbReference type="ExpressionAtlas" id="A0A2K3N1R3">
    <property type="expression patterns" value="baseline"/>
</dbReference>
<dbReference type="Gene3D" id="4.10.60.10">
    <property type="entry name" value="Zinc finger, CCHC-type"/>
    <property type="match status" value="1"/>
</dbReference>
<dbReference type="GO" id="GO:0006508">
    <property type="term" value="P:proteolysis"/>
    <property type="evidence" value="ECO:0007669"/>
    <property type="project" value="UniProtKB-KW"/>
</dbReference>
<dbReference type="InterPro" id="IPR025724">
    <property type="entry name" value="GAG-pre-integrase_dom"/>
</dbReference>
<dbReference type="PROSITE" id="PS50994">
    <property type="entry name" value="INTEGRASE"/>
    <property type="match status" value="1"/>
</dbReference>
<evidence type="ECO:0000256" key="3">
    <source>
        <dbReference type="ARBA" id="ARBA00022750"/>
    </source>
</evidence>
<dbReference type="Pfam" id="PF00665">
    <property type="entry name" value="rve"/>
    <property type="match status" value="1"/>
</dbReference>
<dbReference type="Pfam" id="PF14223">
    <property type="entry name" value="Retrotran_gag_2"/>
    <property type="match status" value="1"/>
</dbReference>
<dbReference type="InterPro" id="IPR001878">
    <property type="entry name" value="Znf_CCHC"/>
</dbReference>
<dbReference type="InterPro" id="IPR036397">
    <property type="entry name" value="RNaseH_sf"/>
</dbReference>
<feature type="domain" description="Integrase catalytic" evidence="8">
    <location>
        <begin position="485"/>
        <end position="657"/>
    </location>
</feature>
<dbReference type="InterPro" id="IPR057670">
    <property type="entry name" value="SH3_retrovirus"/>
</dbReference>
<dbReference type="InterPro" id="IPR043502">
    <property type="entry name" value="DNA/RNA_pol_sf"/>
</dbReference>
<dbReference type="SUPFAM" id="SSF57756">
    <property type="entry name" value="Retrovirus zinc finger-like domains"/>
    <property type="match status" value="1"/>
</dbReference>
<comment type="caution">
    <text evidence="9">The sequence shown here is derived from an EMBL/GenBank/DDBJ whole genome shotgun (WGS) entry which is preliminary data.</text>
</comment>
<evidence type="ECO:0000256" key="2">
    <source>
        <dbReference type="ARBA" id="ARBA00022723"/>
    </source>
</evidence>
<evidence type="ECO:0000256" key="4">
    <source>
        <dbReference type="ARBA" id="ARBA00022801"/>
    </source>
</evidence>
<evidence type="ECO:0000256" key="5">
    <source>
        <dbReference type="PROSITE-ProRule" id="PRU00047"/>
    </source>
</evidence>
<dbReference type="CDD" id="cd09272">
    <property type="entry name" value="RNase_HI_RT_Ty1"/>
    <property type="match status" value="1"/>
</dbReference>
<dbReference type="PROSITE" id="PS50158">
    <property type="entry name" value="ZF_CCHC"/>
    <property type="match status" value="1"/>
</dbReference>
<dbReference type="Gene3D" id="3.30.420.10">
    <property type="entry name" value="Ribonuclease H-like superfamily/Ribonuclease H"/>
    <property type="match status" value="1"/>
</dbReference>
<protein>
    <submittedName>
        <fullName evidence="9">Retrotransposon-related protein</fullName>
    </submittedName>
</protein>
<dbReference type="SUPFAM" id="SSF53098">
    <property type="entry name" value="Ribonuclease H-like"/>
    <property type="match status" value="1"/>
</dbReference>
<name>A0A2K3N1R3_TRIPR</name>
<dbReference type="Proteomes" id="UP000236291">
    <property type="component" value="Unassembled WGS sequence"/>
</dbReference>
<dbReference type="InterPro" id="IPR013103">
    <property type="entry name" value="RVT_2"/>
</dbReference>
<gene>
    <name evidence="9" type="ORF">L195_g020209</name>
</gene>
<keyword evidence="5" id="KW-0862">Zinc</keyword>
<evidence type="ECO:0000313" key="10">
    <source>
        <dbReference type="Proteomes" id="UP000236291"/>
    </source>
</evidence>
<keyword evidence="4" id="KW-0378">Hydrolase</keyword>
<feature type="domain" description="CCHC-type" evidence="7">
    <location>
        <begin position="246"/>
        <end position="259"/>
    </location>
</feature>
<dbReference type="InterPro" id="IPR036875">
    <property type="entry name" value="Znf_CCHC_sf"/>
</dbReference>
<organism evidence="9 10">
    <name type="scientific">Trifolium pratense</name>
    <name type="common">Red clover</name>
    <dbReference type="NCBI Taxonomy" id="57577"/>
    <lineage>
        <taxon>Eukaryota</taxon>
        <taxon>Viridiplantae</taxon>
        <taxon>Streptophyta</taxon>
        <taxon>Embryophyta</taxon>
        <taxon>Tracheophyta</taxon>
        <taxon>Spermatophyta</taxon>
        <taxon>Magnoliopsida</taxon>
        <taxon>eudicotyledons</taxon>
        <taxon>Gunneridae</taxon>
        <taxon>Pentapetalae</taxon>
        <taxon>rosids</taxon>
        <taxon>fabids</taxon>
        <taxon>Fabales</taxon>
        <taxon>Fabaceae</taxon>
        <taxon>Papilionoideae</taxon>
        <taxon>50 kb inversion clade</taxon>
        <taxon>NPAAA clade</taxon>
        <taxon>Hologalegina</taxon>
        <taxon>IRL clade</taxon>
        <taxon>Trifolieae</taxon>
        <taxon>Trifolium</taxon>
    </lineage>
</organism>
<dbReference type="EMBL" id="ASHM01015075">
    <property type="protein sequence ID" value="PNX96991.1"/>
    <property type="molecule type" value="Genomic_DNA"/>
</dbReference>
<reference evidence="9 10" key="2">
    <citation type="journal article" date="2017" name="Front. Plant Sci.">
        <title>Gene Classification and Mining of Molecular Markers Useful in Red Clover (Trifolium pratense) Breeding.</title>
        <authorList>
            <person name="Istvanek J."/>
            <person name="Dluhosova J."/>
            <person name="Dluhos P."/>
            <person name="Patkova L."/>
            <person name="Nedelnik J."/>
            <person name="Repkova J."/>
        </authorList>
    </citation>
    <scope>NUCLEOTIDE SEQUENCE [LARGE SCALE GENOMIC DNA]</scope>
    <source>
        <strain evidence="10">cv. Tatra</strain>
        <tissue evidence="9">Young leaves</tissue>
    </source>
</reference>
<dbReference type="PANTHER" id="PTHR42648">
    <property type="entry name" value="TRANSPOSASE, PUTATIVE-RELATED"/>
    <property type="match status" value="1"/>
</dbReference>
<dbReference type="InterPro" id="IPR001584">
    <property type="entry name" value="Integrase_cat-core"/>
</dbReference>
<dbReference type="Pfam" id="PF00098">
    <property type="entry name" value="zf-CCHC"/>
    <property type="match status" value="1"/>
</dbReference>
<keyword evidence="2" id="KW-0479">Metal-binding</keyword>
<dbReference type="InterPro" id="IPR054722">
    <property type="entry name" value="PolX-like_BBD"/>
</dbReference>
<dbReference type="SUPFAM" id="SSF56672">
    <property type="entry name" value="DNA/RNA polymerases"/>
    <property type="match status" value="1"/>
</dbReference>
<dbReference type="GO" id="GO:0008270">
    <property type="term" value="F:zinc ion binding"/>
    <property type="evidence" value="ECO:0007669"/>
    <property type="project" value="UniProtKB-KW"/>
</dbReference>
<sequence>MKVIFTFQEVFDQVNAEIAEHPANATEEQRTTFREAKKKDNKALFLIHQCVDSKVLEKIADAETSKAAWDILQKSYGGDTKVKKVKLQALKRQYELLEMKNDEKVADYFTRLVTLTNQMKNCGNTLEEQEKVEKVLRTLTSKFDHIVVTIEETKDLSEVKIEDLQSTLEAHEMKHGERDHGKDDEQVLLAKFKKFQNNKKNWQKKKKEFKKDKDNDEDKPESSNGGGGKQKKQFKKKTTDKSHIQCYNCSKFGHYANQCTASKKNKTQQGDEEANVAENTDSDDDDVSFMVTITDEIAGSMEWYFDTGCSNHMTGNRNILTDFDKCVNTKIKLADSNSIDAKGIGNVVIQRKNGKKCVIENVLYVPSMKCNLMSVGQLLDKGFKVYLEDGALQLLDSKRNLILKSAQSKNRTFKTQLRAIEYECLTATTKSNDSELWHKRYGHLNFKSLSKLNSKNMVLGLPSVIAPVETCTTCLLGKQPRDSFKNYLPMRSSDVLNIVHSDICGPIDVLSTGGNKYFITFVDEFSRMTWLYHIKAKSDAFDVFKKFKALVEKQSGKSIKVLRTDGGGEYTSTEFENFCTEQGIIHEVTAPYTPQHNGLAERRNRSILNMARSMVKQKQLPKRFWAEAVSTAVYLLNRCPTKRLNEKVPEEVWSKSKPSVAHLKVFGSLCYKHVPDARRKKLDDKSEAMIFVGYHRTGAYRLYNPITNKVEISRDVKVLEDENWDWKQKSSSKKTYAVDLDDGLNVNNEPVTFVNQNQGAISDEEMHTSSDDEDANLPPRPQRQTQLPRRLADCEMLQDNAVNSEGDIVHYAMLANTEPINVSDALKSKVWLEAMNEELKSIEKNKTWELCMLPADKKAIDVKWVYKAKQNPEGKVIKHKARLVAKGFLQKQGLDYDEVFSPVARHETIRLVIALACSRRWPLFHLDVKSAFLNGPLEEDVYVKQPPGFELKGKGDKVLKLHKALYGLKQAPRAWNKRIDSFLAMQGFKKCSVEYGVYMKCSNDNHMVIICLYVDDLLVTGSSPIDIENFKSQMKNEFEMTDLGKLTYFLGMELLDTPKGMVLHQAKYASEILKKFEMLECNSSITPADTKLKNEEDGIGDTVDPTMFRQLIGSLRYLCQTRPDINYAVGYVSRFMSKPLKSHFLAAKRILRYINGTIHYGVLFPYSNDSTKLELVGFSDADWCGDKIERKSTSGYIFKFQNAPVSWCSKKQSVIALSSCEAEYVAGSMAACQANWLQSLLSEMNIIDNITVVLKLDNKSAINLAKNPVSHGKSKHIETRFHYLRDQVNKGKLNLEYCSTNNQQADILTKAVKRDQFLKLRREMGVVSFDSLN</sequence>
<dbReference type="InterPro" id="IPR039537">
    <property type="entry name" value="Retrotran_Ty1/copia-like"/>
</dbReference>
<dbReference type="Pfam" id="PF07727">
    <property type="entry name" value="RVT_2"/>
    <property type="match status" value="1"/>
</dbReference>
<dbReference type="GO" id="GO:0003676">
    <property type="term" value="F:nucleic acid binding"/>
    <property type="evidence" value="ECO:0007669"/>
    <property type="project" value="InterPro"/>
</dbReference>
<dbReference type="SMART" id="SM00343">
    <property type="entry name" value="ZnF_C2HC"/>
    <property type="match status" value="1"/>
</dbReference>
<evidence type="ECO:0000256" key="6">
    <source>
        <dbReference type="SAM" id="MobiDB-lite"/>
    </source>
</evidence>